<reference evidence="2 3" key="1">
    <citation type="submission" date="2018-11" db="EMBL/GenBank/DDBJ databases">
        <title>Genome sequence of Saitozyma podzolica DSM 27192.</title>
        <authorList>
            <person name="Aliyu H."/>
            <person name="Gorte O."/>
            <person name="Ochsenreither K."/>
        </authorList>
    </citation>
    <scope>NUCLEOTIDE SEQUENCE [LARGE SCALE GENOMIC DNA]</scope>
    <source>
        <strain evidence="2 3">DSM 27192</strain>
    </source>
</reference>
<dbReference type="EMBL" id="RSCD01000002">
    <property type="protein sequence ID" value="RSH94789.1"/>
    <property type="molecule type" value="Genomic_DNA"/>
</dbReference>
<evidence type="ECO:0000256" key="1">
    <source>
        <dbReference type="SAM" id="MobiDB-lite"/>
    </source>
</evidence>
<feature type="compositionally biased region" description="Basic and acidic residues" evidence="1">
    <location>
        <begin position="108"/>
        <end position="123"/>
    </location>
</feature>
<protein>
    <submittedName>
        <fullName evidence="2">Uncharacterized protein</fullName>
    </submittedName>
</protein>
<organism evidence="2 3">
    <name type="scientific">Saitozyma podzolica</name>
    <dbReference type="NCBI Taxonomy" id="1890683"/>
    <lineage>
        <taxon>Eukaryota</taxon>
        <taxon>Fungi</taxon>
        <taxon>Dikarya</taxon>
        <taxon>Basidiomycota</taxon>
        <taxon>Agaricomycotina</taxon>
        <taxon>Tremellomycetes</taxon>
        <taxon>Tremellales</taxon>
        <taxon>Trimorphomycetaceae</taxon>
        <taxon>Saitozyma</taxon>
    </lineage>
</organism>
<dbReference type="STRING" id="1890683.A0A427YUR9"/>
<gene>
    <name evidence="2" type="ORF">EHS25_004595</name>
</gene>
<evidence type="ECO:0000313" key="3">
    <source>
        <dbReference type="Proteomes" id="UP000279259"/>
    </source>
</evidence>
<name>A0A427YUR9_9TREE</name>
<feature type="region of interest" description="Disordered" evidence="1">
    <location>
        <begin position="105"/>
        <end position="132"/>
    </location>
</feature>
<accession>A0A427YUR9</accession>
<dbReference type="Proteomes" id="UP000279259">
    <property type="component" value="Unassembled WGS sequence"/>
</dbReference>
<sequence length="285" mass="31655">MTTYDLAAEYWGDQSVITIVAEDGASIGFLPLSFVQSCGVNTWRYVLDVVHNLVASNIRGFIQNSGGVPVALDTGTSSEQLDPATPLSFARGPEYFRKNVAPALDQRSSTRSDSKRFSVDQVRETSPTGAPGCAESPWPSLIAVPMQVWLTPGTAVSHFADIEQLYQAIRGITFQPSMFQPSAGLLLSDSLHHAFDRLEFSFYYRDGVYYVHFFVAKPGSVRRQYHGKALGPDRFRGRIEDRPDTRYIEWHYRQCVMARVRGFASGMEIPETNQAVDAAQVGAWG</sequence>
<evidence type="ECO:0000313" key="2">
    <source>
        <dbReference type="EMBL" id="RSH94789.1"/>
    </source>
</evidence>
<dbReference type="AlphaFoldDB" id="A0A427YUR9"/>
<proteinExistence type="predicted"/>
<comment type="caution">
    <text evidence="2">The sequence shown here is derived from an EMBL/GenBank/DDBJ whole genome shotgun (WGS) entry which is preliminary data.</text>
</comment>
<keyword evidence="3" id="KW-1185">Reference proteome</keyword>
<dbReference type="OrthoDB" id="2567851at2759"/>